<dbReference type="AlphaFoldDB" id="A0A131XC37"/>
<evidence type="ECO:0000313" key="2">
    <source>
        <dbReference type="EMBL" id="JAP63678.1"/>
    </source>
</evidence>
<keyword evidence="1" id="KW-0732">Signal</keyword>
<feature type="chain" id="PRO_5007283743" evidence="1">
    <location>
        <begin position="28"/>
        <end position="231"/>
    </location>
</feature>
<dbReference type="EMBL" id="GEFH01004903">
    <property type="protein sequence ID" value="JAP63678.1"/>
    <property type="molecule type" value="mRNA"/>
</dbReference>
<protein>
    <submittedName>
        <fullName evidence="2">Putative conserved secreted protein</fullName>
    </submittedName>
</protein>
<feature type="signal peptide" evidence="1">
    <location>
        <begin position="1"/>
        <end position="27"/>
    </location>
</feature>
<organism evidence="2">
    <name type="scientific">Hyalomma excavatum</name>
    <dbReference type="NCBI Taxonomy" id="257692"/>
    <lineage>
        <taxon>Eukaryota</taxon>
        <taxon>Metazoa</taxon>
        <taxon>Ecdysozoa</taxon>
        <taxon>Arthropoda</taxon>
        <taxon>Chelicerata</taxon>
        <taxon>Arachnida</taxon>
        <taxon>Acari</taxon>
        <taxon>Parasitiformes</taxon>
        <taxon>Ixodida</taxon>
        <taxon>Ixodoidea</taxon>
        <taxon>Ixodidae</taxon>
        <taxon>Hyalomminae</taxon>
        <taxon>Hyalomma</taxon>
    </lineage>
</organism>
<accession>A0A131XC37</accession>
<evidence type="ECO:0000256" key="1">
    <source>
        <dbReference type="SAM" id="SignalP"/>
    </source>
</evidence>
<sequence length="231" mass="25634">NRRILPMSSTFIKFIAVCFCVLTDGWATEPANSISYGHIFGQDAEIPLADKDFNVTMSWKGKNYIFAFSLRNGTFHTGATPDKNAHGGSCTVRDNNIAVTCTVSTVGWYATYDGSIYGGEQSNVQESTESFRVHITIGEYEHASNPALTIYISGDGSSELKVTAWPTDFTVLITTVPEFEALSAFGGDKELAAEVKTRFDQLVWEKIKPDMIRALKLDYPDYVKKQIKIDQ</sequence>
<proteinExistence type="evidence at transcript level"/>
<reference evidence="2" key="1">
    <citation type="journal article" date="2017" name="Ticks Tick Borne Dis.">
        <title>An insight into the sialome of Hyalomma excavatum.</title>
        <authorList>
            <person name="Ribeiro J.M."/>
            <person name="Slovak M."/>
            <person name="Francischetti I.M."/>
        </authorList>
    </citation>
    <scope>NUCLEOTIDE SEQUENCE</scope>
    <source>
        <strain evidence="2">Samish</strain>
        <tissue evidence="2">Salivary glands</tissue>
    </source>
</reference>
<name>A0A131XC37_9ACAR</name>
<feature type="non-terminal residue" evidence="2">
    <location>
        <position position="1"/>
    </location>
</feature>